<dbReference type="HOGENOM" id="CLU_672140_0_0_5"/>
<name>A8LRA3_DINSH</name>
<dbReference type="GO" id="GO:0016020">
    <property type="term" value="C:membrane"/>
    <property type="evidence" value="ECO:0007669"/>
    <property type="project" value="InterPro"/>
</dbReference>
<dbReference type="Proteomes" id="UP000006833">
    <property type="component" value="Chromosome"/>
</dbReference>
<dbReference type="GO" id="GO:0015288">
    <property type="term" value="F:porin activity"/>
    <property type="evidence" value="ECO:0007669"/>
    <property type="project" value="InterPro"/>
</dbReference>
<dbReference type="GO" id="GO:0008643">
    <property type="term" value="P:carbohydrate transport"/>
    <property type="evidence" value="ECO:0007669"/>
    <property type="project" value="InterPro"/>
</dbReference>
<reference evidence="4" key="1">
    <citation type="journal article" date="2010" name="ISME J.">
        <title>The complete genome sequence of the algal symbiont Dinoroseobacter shibae: a hitchhiker's guide to life in the sea.</title>
        <authorList>
            <person name="Wagner-Dobler I."/>
            <person name="Ballhausen B."/>
            <person name="Berger M."/>
            <person name="Brinkhoff T."/>
            <person name="Buchholz I."/>
            <person name="Bunk B."/>
            <person name="Cypionka H."/>
            <person name="Daniel R."/>
            <person name="Drepper T."/>
            <person name="Gerdts G."/>
            <person name="Hahnke S."/>
            <person name="Han C."/>
            <person name="Jahn D."/>
            <person name="Kalhoefer D."/>
            <person name="Kiss H."/>
            <person name="Klenk H.P."/>
            <person name="Kyrpides N."/>
            <person name="Liebl W."/>
            <person name="Liesegang H."/>
            <person name="Meincke L."/>
            <person name="Pati A."/>
            <person name="Petersen J."/>
            <person name="Piekarski T."/>
            <person name="Pommerenke C."/>
            <person name="Pradella S."/>
            <person name="Pukall R."/>
            <person name="Rabus R."/>
            <person name="Stackebrandt E."/>
            <person name="Thole S."/>
            <person name="Thompson L."/>
            <person name="Tielen P."/>
            <person name="Tomasch J."/>
            <person name="von Jan M."/>
            <person name="Wanphrut N."/>
            <person name="Wichels A."/>
            <person name="Zech H."/>
            <person name="Simon M."/>
        </authorList>
    </citation>
    <scope>NUCLEOTIDE SEQUENCE [LARGE SCALE GENOMIC DNA]</scope>
    <source>
        <strain evidence="4">DSM 16493 / NCIMB 14021 / DFL 12</strain>
    </source>
</reference>
<organism evidence="3 4">
    <name type="scientific">Dinoroseobacter shibae (strain DSM 16493 / NCIMB 14021 / DFL 12)</name>
    <dbReference type="NCBI Taxonomy" id="398580"/>
    <lineage>
        <taxon>Bacteria</taxon>
        <taxon>Pseudomonadati</taxon>
        <taxon>Pseudomonadota</taxon>
        <taxon>Alphaproteobacteria</taxon>
        <taxon>Rhodobacterales</taxon>
        <taxon>Roseobacteraceae</taxon>
        <taxon>Dinoroseobacter</taxon>
    </lineage>
</organism>
<evidence type="ECO:0000256" key="1">
    <source>
        <dbReference type="ARBA" id="ARBA00008769"/>
    </source>
</evidence>
<dbReference type="PANTHER" id="PTHR37944:SF1">
    <property type="entry name" value="PORIN B"/>
    <property type="match status" value="1"/>
</dbReference>
<dbReference type="KEGG" id="dsh:Dshi_2290"/>
<dbReference type="STRING" id="398580.Dshi_2290"/>
<feature type="chain" id="PRO_5007230537" evidence="2">
    <location>
        <begin position="43"/>
        <end position="432"/>
    </location>
</feature>
<evidence type="ECO:0000313" key="3">
    <source>
        <dbReference type="EMBL" id="ABV94026.1"/>
    </source>
</evidence>
<dbReference type="InterPro" id="IPR038673">
    <property type="entry name" value="OprB_sf"/>
</dbReference>
<dbReference type="EMBL" id="CP000830">
    <property type="protein sequence ID" value="ABV94026.1"/>
    <property type="molecule type" value="Genomic_DNA"/>
</dbReference>
<keyword evidence="4" id="KW-1185">Reference proteome</keyword>
<accession>A8LRA3</accession>
<comment type="similarity">
    <text evidence="1 2">Belongs to the OprB family.</text>
</comment>
<feature type="signal peptide" evidence="2">
    <location>
        <begin position="1"/>
        <end position="42"/>
    </location>
</feature>
<proteinExistence type="inferred from homology"/>
<protein>
    <submittedName>
        <fullName evidence="3">Uncharacterized protein</fullName>
    </submittedName>
</protein>
<dbReference type="eggNOG" id="COG3659">
    <property type="taxonomic scope" value="Bacteria"/>
</dbReference>
<dbReference type="PANTHER" id="PTHR37944">
    <property type="entry name" value="PORIN B"/>
    <property type="match status" value="1"/>
</dbReference>
<dbReference type="Pfam" id="PF04966">
    <property type="entry name" value="OprB"/>
    <property type="match status" value="2"/>
</dbReference>
<dbReference type="InterPro" id="IPR007049">
    <property type="entry name" value="Carb-sel_porin_OprB"/>
</dbReference>
<dbReference type="Gene3D" id="2.40.160.180">
    <property type="entry name" value="Carbohydrate-selective porin OprB"/>
    <property type="match status" value="1"/>
</dbReference>
<evidence type="ECO:0000256" key="2">
    <source>
        <dbReference type="RuleBase" id="RU363072"/>
    </source>
</evidence>
<keyword evidence="2" id="KW-0732">Signal</keyword>
<dbReference type="InterPro" id="IPR052932">
    <property type="entry name" value="OprB_Porin"/>
</dbReference>
<sequence>MPTAFPPPDTCPATPPCRSLRLPSLAASTVLLAFGPSSLAQAANVAETLSGPSATPSTLSYDAQDKDSLLAVDIQEGWTQWKSDLEARTGLTLGFDYNALGFRASSSPGDRTAGSGVFRAFGKWALVGRDGPNTGNLVFKLEQRHAYGDLAVTDFGTELGYVGLVNSVFNDQGWRATNLYWQQNLADGQAVVSVGWLDVTDYVDVFALASPWTGFSNLAFQTGSGTIGGLPDGALGAVAAGFLTDRVYAAVGIVDANGDATDLLGGFDTLFDEGETFKSLELGWTSGPKALFIDNAHVTLWQIDERTKAGSDDGYGIAFSYTRGIENTWLPFVRGGWADAGGSLYEAALSVGVGYTQNPGRQLTGLGVNWSRPNDDTFGVDLDDQWTVEAFSRWQLTEGIEITPSVQIIQNPALNPDKDTIALFGLRLRAAF</sequence>
<dbReference type="AlphaFoldDB" id="A8LRA3"/>
<gene>
    <name evidence="3" type="ordered locus">Dshi_2290</name>
</gene>
<evidence type="ECO:0000313" key="4">
    <source>
        <dbReference type="Proteomes" id="UP000006833"/>
    </source>
</evidence>